<comment type="caution">
    <text evidence="2">The sequence shown here is derived from an EMBL/GenBank/DDBJ whole genome shotgun (WGS) entry which is preliminary data.</text>
</comment>
<feature type="compositionally biased region" description="Acidic residues" evidence="1">
    <location>
        <begin position="89"/>
        <end position="99"/>
    </location>
</feature>
<gene>
    <name evidence="2" type="ORF">O181_108250</name>
</gene>
<keyword evidence="3" id="KW-1185">Reference proteome</keyword>
<protein>
    <submittedName>
        <fullName evidence="2">Uncharacterized protein</fullName>
    </submittedName>
</protein>
<proteinExistence type="predicted"/>
<dbReference type="EMBL" id="AVOT02082822">
    <property type="protein sequence ID" value="MBW0568535.1"/>
    <property type="molecule type" value="Genomic_DNA"/>
</dbReference>
<accession>A0A9Q3PPE8</accession>
<reference evidence="2" key="1">
    <citation type="submission" date="2021-03" db="EMBL/GenBank/DDBJ databases">
        <title>Draft genome sequence of rust myrtle Austropuccinia psidii MF-1, a brazilian biotype.</title>
        <authorList>
            <person name="Quecine M.C."/>
            <person name="Pachon D.M.R."/>
            <person name="Bonatelli M.L."/>
            <person name="Correr F.H."/>
            <person name="Franceschini L.M."/>
            <person name="Leite T.F."/>
            <person name="Margarido G.R.A."/>
            <person name="Almeida C.A."/>
            <person name="Ferrarezi J.A."/>
            <person name="Labate C.A."/>
        </authorList>
    </citation>
    <scope>NUCLEOTIDE SEQUENCE</scope>
    <source>
        <strain evidence="2">MF-1</strain>
    </source>
</reference>
<dbReference type="AlphaFoldDB" id="A0A9Q3PPE8"/>
<feature type="region of interest" description="Disordered" evidence="1">
    <location>
        <begin position="55"/>
        <end position="99"/>
    </location>
</feature>
<feature type="compositionally biased region" description="Polar residues" evidence="1">
    <location>
        <begin position="55"/>
        <end position="64"/>
    </location>
</feature>
<sequence>MEGDYAFQYANLKHLDGKLDHLEEWIYAIWQDWPEITQERSVKMQRDNTITNLTKKTQEVSISPKSDEFGPDLQNNQWPKNLKRQLEDSNSEDELPNII</sequence>
<dbReference type="Proteomes" id="UP000765509">
    <property type="component" value="Unassembled WGS sequence"/>
</dbReference>
<organism evidence="2 3">
    <name type="scientific">Austropuccinia psidii MF-1</name>
    <dbReference type="NCBI Taxonomy" id="1389203"/>
    <lineage>
        <taxon>Eukaryota</taxon>
        <taxon>Fungi</taxon>
        <taxon>Dikarya</taxon>
        <taxon>Basidiomycota</taxon>
        <taxon>Pucciniomycotina</taxon>
        <taxon>Pucciniomycetes</taxon>
        <taxon>Pucciniales</taxon>
        <taxon>Sphaerophragmiaceae</taxon>
        <taxon>Austropuccinia</taxon>
    </lineage>
</organism>
<evidence type="ECO:0000256" key="1">
    <source>
        <dbReference type="SAM" id="MobiDB-lite"/>
    </source>
</evidence>
<evidence type="ECO:0000313" key="2">
    <source>
        <dbReference type="EMBL" id="MBW0568535.1"/>
    </source>
</evidence>
<evidence type="ECO:0000313" key="3">
    <source>
        <dbReference type="Proteomes" id="UP000765509"/>
    </source>
</evidence>
<name>A0A9Q3PPE8_9BASI</name>